<evidence type="ECO:0000313" key="3">
    <source>
        <dbReference type="Proteomes" id="UP000287156"/>
    </source>
</evidence>
<dbReference type="PANTHER" id="PTHR34448">
    <property type="entry name" value="AMINOPEPTIDASE"/>
    <property type="match status" value="1"/>
</dbReference>
<organism evidence="2 3">
    <name type="scientific">Siminovitchia acidinfaciens</name>
    <dbReference type="NCBI Taxonomy" id="2321395"/>
    <lineage>
        <taxon>Bacteria</taxon>
        <taxon>Bacillati</taxon>
        <taxon>Bacillota</taxon>
        <taxon>Bacilli</taxon>
        <taxon>Bacillales</taxon>
        <taxon>Bacillaceae</taxon>
        <taxon>Siminovitchia</taxon>
    </lineage>
</organism>
<dbReference type="InterPro" id="IPR058739">
    <property type="entry name" value="NicX"/>
</dbReference>
<evidence type="ECO:0000313" key="2">
    <source>
        <dbReference type="EMBL" id="RST74137.1"/>
    </source>
</evidence>
<dbReference type="InterPro" id="IPR052170">
    <property type="entry name" value="M29_Exopeptidase"/>
</dbReference>
<dbReference type="EMBL" id="QYTV02000004">
    <property type="protein sequence ID" value="RST74137.1"/>
    <property type="molecule type" value="Genomic_DNA"/>
</dbReference>
<dbReference type="SUPFAM" id="SSF144052">
    <property type="entry name" value="Thermophilic metalloprotease-like"/>
    <property type="match status" value="1"/>
</dbReference>
<sequence length="343" mass="36993">MKTALITNEILFRGGINVNTVRKMFMMKSVQNILKTCLNVQPGENLLVLTDTNTIEIGEMFALVGKGMDAEVVMTIMNPTTRHGDEPPRIIAEAMKAADAIVAPTTFSINHSTARKEASNAGARLIFMPDANEEVFLDGSLDIDFYAQKEKIDKLSAIFEAGSRIRVTSELGTDLTMDISGRHAVPQTGICHEPGSISPPPCIESAVAPVEGTTEGTIVIDGAVVPGRACVDPITIVFEKGRIVSIEGKEDADMLRRTLESYNHPNVYCAVEFGMGMNPKAKIGRGGQLEDEAEFGTMHIGIGNGITFGSSIRAPGHCDLVMRDPVIEVDGKILMKDGELFLN</sequence>
<evidence type="ECO:0000256" key="1">
    <source>
        <dbReference type="ARBA" id="ARBA00022723"/>
    </source>
</evidence>
<evidence type="ECO:0008006" key="4">
    <source>
        <dbReference type="Google" id="ProtNLM"/>
    </source>
</evidence>
<dbReference type="GO" id="GO:0046872">
    <property type="term" value="F:metal ion binding"/>
    <property type="evidence" value="ECO:0007669"/>
    <property type="project" value="UniProtKB-KW"/>
</dbReference>
<dbReference type="AlphaFoldDB" id="A0A429XZE6"/>
<dbReference type="OrthoDB" id="9803993at2"/>
<comment type="caution">
    <text evidence="2">The sequence shown here is derived from an EMBL/GenBank/DDBJ whole genome shotgun (WGS) entry which is preliminary data.</text>
</comment>
<dbReference type="PANTHER" id="PTHR34448:SF1">
    <property type="entry name" value="BLL6088 PROTEIN"/>
    <property type="match status" value="1"/>
</dbReference>
<gene>
    <name evidence="2" type="ORF">D4T97_010675</name>
</gene>
<proteinExistence type="predicted"/>
<dbReference type="GO" id="GO:0006508">
    <property type="term" value="P:proteolysis"/>
    <property type="evidence" value="ECO:0007669"/>
    <property type="project" value="InterPro"/>
</dbReference>
<protein>
    <recommendedName>
        <fullName evidence="4">Leucyl aminopeptidase</fullName>
    </recommendedName>
</protein>
<reference evidence="2" key="1">
    <citation type="submission" date="2018-12" db="EMBL/GenBank/DDBJ databases">
        <authorList>
            <person name="Sun L."/>
            <person name="Chen Z."/>
        </authorList>
    </citation>
    <scope>NUCLEOTIDE SEQUENCE [LARGE SCALE GENOMIC DNA]</scope>
    <source>
        <strain evidence="2">3-2-2</strain>
    </source>
</reference>
<dbReference type="GO" id="GO:0004177">
    <property type="term" value="F:aminopeptidase activity"/>
    <property type="evidence" value="ECO:0007669"/>
    <property type="project" value="InterPro"/>
</dbReference>
<keyword evidence="1" id="KW-0479">Metal-binding</keyword>
<keyword evidence="3" id="KW-1185">Reference proteome</keyword>
<name>A0A429XZE6_9BACI</name>
<accession>A0A429XZE6</accession>
<dbReference type="Pfam" id="PF26233">
    <property type="entry name" value="NicX"/>
    <property type="match status" value="1"/>
</dbReference>
<dbReference type="Proteomes" id="UP000287156">
    <property type="component" value="Unassembled WGS sequence"/>
</dbReference>